<dbReference type="InterPro" id="IPR001849">
    <property type="entry name" value="PH_domain"/>
</dbReference>
<gene>
    <name evidence="6" type="ORF">LYPA_23C011689</name>
</gene>
<dbReference type="GO" id="GO:0035591">
    <property type="term" value="F:signaling adaptor activity"/>
    <property type="evidence" value="ECO:0007669"/>
    <property type="project" value="InterPro"/>
</dbReference>
<dbReference type="SMART" id="SM00233">
    <property type="entry name" value="PH"/>
    <property type="match status" value="1"/>
</dbReference>
<dbReference type="Proteomes" id="UP000386466">
    <property type="component" value="Unassembled WGS sequence"/>
</dbReference>
<dbReference type="CDD" id="cd13268">
    <property type="entry name" value="PH_Brdg1"/>
    <property type="match status" value="1"/>
</dbReference>
<dbReference type="SUPFAM" id="SSF55550">
    <property type="entry name" value="SH2 domain"/>
    <property type="match status" value="1"/>
</dbReference>
<dbReference type="Gene3D" id="3.30.505.10">
    <property type="entry name" value="SH2 domain"/>
    <property type="match status" value="1"/>
</dbReference>
<dbReference type="InterPro" id="IPR000980">
    <property type="entry name" value="SH2"/>
</dbReference>
<dbReference type="EMBL" id="CAAGRJ010005022">
    <property type="protein sequence ID" value="VFV23029.1"/>
    <property type="molecule type" value="Genomic_DNA"/>
</dbReference>
<feature type="region of interest" description="Disordered" evidence="4">
    <location>
        <begin position="273"/>
        <end position="310"/>
    </location>
</feature>
<evidence type="ECO:0000256" key="1">
    <source>
        <dbReference type="ARBA" id="ARBA00022553"/>
    </source>
</evidence>
<organism evidence="6 7">
    <name type="scientific">Lynx pardinus</name>
    <name type="common">Iberian lynx</name>
    <name type="synonym">Felis pardina</name>
    <dbReference type="NCBI Taxonomy" id="191816"/>
    <lineage>
        <taxon>Eukaryota</taxon>
        <taxon>Metazoa</taxon>
        <taxon>Chordata</taxon>
        <taxon>Craniata</taxon>
        <taxon>Vertebrata</taxon>
        <taxon>Euteleostomi</taxon>
        <taxon>Mammalia</taxon>
        <taxon>Eutheria</taxon>
        <taxon>Laurasiatheria</taxon>
        <taxon>Carnivora</taxon>
        <taxon>Feliformia</taxon>
        <taxon>Felidae</taxon>
        <taxon>Felinae</taxon>
        <taxon>Lynx</taxon>
    </lineage>
</organism>
<keyword evidence="2 3" id="KW-0727">SH2 domain</keyword>
<keyword evidence="1" id="KW-0597">Phosphoprotein</keyword>
<proteinExistence type="predicted"/>
<dbReference type="InterPro" id="IPR036860">
    <property type="entry name" value="SH2_dom_sf"/>
</dbReference>
<dbReference type="AlphaFoldDB" id="A0A485MRE1"/>
<dbReference type="CDD" id="cd10404">
    <property type="entry name" value="SH2_STAP2"/>
    <property type="match status" value="1"/>
</dbReference>
<name>A0A485MRE1_LYNPA</name>
<dbReference type="PANTHER" id="PTHR16186:SF11">
    <property type="entry name" value="SIGNAL-TRANSDUCING ADAPTOR PROTEIN 2"/>
    <property type="match status" value="1"/>
</dbReference>
<accession>A0A485MRE1</accession>
<dbReference type="InterPro" id="IPR039111">
    <property type="entry name" value="STAP1/STAP2"/>
</dbReference>
<evidence type="ECO:0000313" key="7">
    <source>
        <dbReference type="Proteomes" id="UP000386466"/>
    </source>
</evidence>
<evidence type="ECO:0000256" key="3">
    <source>
        <dbReference type="PROSITE-ProRule" id="PRU00191"/>
    </source>
</evidence>
<evidence type="ECO:0000259" key="5">
    <source>
        <dbReference type="PROSITE" id="PS50001"/>
    </source>
</evidence>
<feature type="domain" description="SH2" evidence="5">
    <location>
        <begin position="156"/>
        <end position="233"/>
    </location>
</feature>
<feature type="compositionally biased region" description="Low complexity" evidence="4">
    <location>
        <begin position="273"/>
        <end position="284"/>
    </location>
</feature>
<dbReference type="SUPFAM" id="SSF50729">
    <property type="entry name" value="PH domain-like"/>
    <property type="match status" value="1"/>
</dbReference>
<protein>
    <submittedName>
        <fullName evidence="6">Signal-transducing adaptor protein</fullName>
    </submittedName>
</protein>
<dbReference type="PANTHER" id="PTHR16186">
    <property type="entry name" value="SIGNAL-TRANSDUCING ADAPTOR PROTEIN-RELATED"/>
    <property type="match status" value="1"/>
</dbReference>
<dbReference type="InterPro" id="IPR035878">
    <property type="entry name" value="STAP2_SH2"/>
</dbReference>
<evidence type="ECO:0000256" key="4">
    <source>
        <dbReference type="SAM" id="MobiDB-lite"/>
    </source>
</evidence>
<evidence type="ECO:0000256" key="2">
    <source>
        <dbReference type="ARBA" id="ARBA00022999"/>
    </source>
</evidence>
<sequence>MASALRPPRIPKPKGALPSHYYENFLEKKGPCDGDYKKFWAGLKGCTLYFYNSNRDSQHVEKLDLTALVKLTDDPPWGSSRDPGIHFSLVLRNQEIKFKVESLESREMWKGFILTVVELRIPSNLTLLPGHLYMMAEALAKEEARRALEVPSCFLKVSRLEAQLLLERYPECGNLLLRPSGDGTGGVSVTTRQTLDGSSVVRHYKVKHEGPKYVIDVEEPFSCDSLDAVVNYFVTRTKKSLVPFLPDEDYEKVLGYVEADNENGESVWVAREAPAPRGPGDAPALQPPLGHSAERPGTHMAPPVSSLGPRVTRTQKLPRPCPPGCGAGDRAGHTSSPVGLKLGLKTAVPRVGERKGGGFLEEALFA</sequence>
<dbReference type="PROSITE" id="PS50001">
    <property type="entry name" value="SH2"/>
    <property type="match status" value="1"/>
</dbReference>
<evidence type="ECO:0000313" key="6">
    <source>
        <dbReference type="EMBL" id="VFV23029.1"/>
    </source>
</evidence>
<dbReference type="Pfam" id="PF00017">
    <property type="entry name" value="SH2"/>
    <property type="match status" value="1"/>
</dbReference>
<keyword evidence="7" id="KW-1185">Reference proteome</keyword>
<dbReference type="InterPro" id="IPR011993">
    <property type="entry name" value="PH-like_dom_sf"/>
</dbReference>
<reference evidence="6 7" key="1">
    <citation type="submission" date="2019-01" db="EMBL/GenBank/DDBJ databases">
        <authorList>
            <person name="Alioto T."/>
            <person name="Alioto T."/>
        </authorList>
    </citation>
    <scope>NUCLEOTIDE SEQUENCE [LARGE SCALE GENOMIC DNA]</scope>
</reference>
<dbReference type="Gene3D" id="2.30.29.30">
    <property type="entry name" value="Pleckstrin-homology domain (PH domain)/Phosphotyrosine-binding domain (PTB)"/>
    <property type="match status" value="1"/>
</dbReference>